<keyword evidence="3" id="KW-1185">Reference proteome</keyword>
<dbReference type="EMBL" id="JBHSXN010000004">
    <property type="protein sequence ID" value="MFC6954980.1"/>
    <property type="molecule type" value="Genomic_DNA"/>
</dbReference>
<dbReference type="RefSeq" id="WP_336351919.1">
    <property type="nucleotide sequence ID" value="NZ_JAZAQL010000004.1"/>
</dbReference>
<dbReference type="AlphaFoldDB" id="A0ABD5VL96"/>
<dbReference type="Gene3D" id="1.10.10.10">
    <property type="entry name" value="Winged helix-like DNA-binding domain superfamily/Winged helix DNA-binding domain"/>
    <property type="match status" value="1"/>
</dbReference>
<evidence type="ECO:0000313" key="2">
    <source>
        <dbReference type="EMBL" id="MFC6954980.1"/>
    </source>
</evidence>
<dbReference type="PANTHER" id="PTHR34293">
    <property type="entry name" value="HTH-TYPE TRANSCRIPTIONAL REGULATOR TRMBL2"/>
    <property type="match status" value="1"/>
</dbReference>
<protein>
    <submittedName>
        <fullName evidence="2">TrmB family transcriptional regulator</fullName>
    </submittedName>
</protein>
<gene>
    <name evidence="2" type="ORF">ACFQGB_19115</name>
</gene>
<dbReference type="InterPro" id="IPR036390">
    <property type="entry name" value="WH_DNA-bd_sf"/>
</dbReference>
<feature type="domain" description="Transcription regulator TrmB N-terminal" evidence="1">
    <location>
        <begin position="10"/>
        <end position="77"/>
    </location>
</feature>
<comment type="caution">
    <text evidence="2">The sequence shown here is derived from an EMBL/GenBank/DDBJ whole genome shotgun (WGS) entry which is preliminary data.</text>
</comment>
<accession>A0ABD5VL96</accession>
<sequence length="135" mass="15230">MDERDAVDALEHLGLTSYEAKVFIALQKLDTGSARDISRIADVPRSQVYGAAESLEERGIVEVQQSNPIRYRPVDLEAAKTHLRSRFEAHQSDAFQYLEHVECERSDTGDRQADIWTIKGAEALLKSSESYRFAS</sequence>
<evidence type="ECO:0000259" key="1">
    <source>
        <dbReference type="Pfam" id="PF01978"/>
    </source>
</evidence>
<reference evidence="2 3" key="1">
    <citation type="journal article" date="2019" name="Int. J. Syst. Evol. Microbiol.">
        <title>The Global Catalogue of Microorganisms (GCM) 10K type strain sequencing project: providing services to taxonomists for standard genome sequencing and annotation.</title>
        <authorList>
            <consortium name="The Broad Institute Genomics Platform"/>
            <consortium name="The Broad Institute Genome Sequencing Center for Infectious Disease"/>
            <person name="Wu L."/>
            <person name="Ma J."/>
        </authorList>
    </citation>
    <scope>NUCLEOTIDE SEQUENCE [LARGE SCALE GENOMIC DNA]</scope>
    <source>
        <strain evidence="2 3">GX26</strain>
    </source>
</reference>
<dbReference type="SUPFAM" id="SSF46785">
    <property type="entry name" value="Winged helix' DNA-binding domain"/>
    <property type="match status" value="1"/>
</dbReference>
<dbReference type="PANTHER" id="PTHR34293:SF1">
    <property type="entry name" value="HTH-TYPE TRANSCRIPTIONAL REGULATOR TRMBL2"/>
    <property type="match status" value="1"/>
</dbReference>
<dbReference type="InterPro" id="IPR002831">
    <property type="entry name" value="Tscrpt_reg_TrmB_N"/>
</dbReference>
<proteinExistence type="predicted"/>
<organism evidence="2 3">
    <name type="scientific">Halorubellus litoreus</name>
    <dbReference type="NCBI Taxonomy" id="755308"/>
    <lineage>
        <taxon>Archaea</taxon>
        <taxon>Methanobacteriati</taxon>
        <taxon>Methanobacteriota</taxon>
        <taxon>Stenosarchaea group</taxon>
        <taxon>Halobacteria</taxon>
        <taxon>Halobacteriales</taxon>
        <taxon>Halorubellaceae</taxon>
        <taxon>Halorubellus</taxon>
    </lineage>
</organism>
<dbReference type="Pfam" id="PF01978">
    <property type="entry name" value="TrmB"/>
    <property type="match status" value="1"/>
</dbReference>
<dbReference type="InterPro" id="IPR051797">
    <property type="entry name" value="TrmB-like"/>
</dbReference>
<name>A0ABD5VL96_9EURY</name>
<dbReference type="InterPro" id="IPR036388">
    <property type="entry name" value="WH-like_DNA-bd_sf"/>
</dbReference>
<dbReference type="Proteomes" id="UP001596395">
    <property type="component" value="Unassembled WGS sequence"/>
</dbReference>
<evidence type="ECO:0000313" key="3">
    <source>
        <dbReference type="Proteomes" id="UP001596395"/>
    </source>
</evidence>